<name>A0A543K4D3_9RHOB</name>
<gene>
    <name evidence="1" type="ORF">BD293_4259</name>
</gene>
<dbReference type="Proteomes" id="UP000320582">
    <property type="component" value="Unassembled WGS sequence"/>
</dbReference>
<keyword evidence="2" id="KW-1185">Reference proteome</keyword>
<reference evidence="1 2" key="1">
    <citation type="submission" date="2019-06" db="EMBL/GenBank/DDBJ databases">
        <title>Genomic Encyclopedia of Archaeal and Bacterial Type Strains, Phase II (KMG-II): from individual species to whole genera.</title>
        <authorList>
            <person name="Goeker M."/>
        </authorList>
    </citation>
    <scope>NUCLEOTIDE SEQUENCE [LARGE SCALE GENOMIC DNA]</scope>
    <source>
        <strain evidence="1 2">DSM 18423</strain>
    </source>
</reference>
<dbReference type="AlphaFoldDB" id="A0A543K4D3"/>
<evidence type="ECO:0000313" key="2">
    <source>
        <dbReference type="Proteomes" id="UP000320582"/>
    </source>
</evidence>
<proteinExistence type="predicted"/>
<comment type="caution">
    <text evidence="1">The sequence shown here is derived from an EMBL/GenBank/DDBJ whole genome shotgun (WGS) entry which is preliminary data.</text>
</comment>
<sequence length="96" mass="10679">MKLINTLFHHGDNGGFPGVESATLPVHKTLALEAAASEAGCALEKALMASLKPSLFPQRPKIHRRRLMDVPPKAMFLICSPLAWFYEETFRWGLSD</sequence>
<organism evidence="1 2">
    <name type="scientific">Roseinatronobacter monicus</name>
    <dbReference type="NCBI Taxonomy" id="393481"/>
    <lineage>
        <taxon>Bacteria</taxon>
        <taxon>Pseudomonadati</taxon>
        <taxon>Pseudomonadota</taxon>
        <taxon>Alphaproteobacteria</taxon>
        <taxon>Rhodobacterales</taxon>
        <taxon>Paracoccaceae</taxon>
        <taxon>Roseinatronobacter</taxon>
    </lineage>
</organism>
<accession>A0A543K4D3</accession>
<evidence type="ECO:0000313" key="1">
    <source>
        <dbReference type="EMBL" id="TQM89941.1"/>
    </source>
</evidence>
<dbReference type="EMBL" id="VFPT01000004">
    <property type="protein sequence ID" value="TQM89941.1"/>
    <property type="molecule type" value="Genomic_DNA"/>
</dbReference>
<protein>
    <submittedName>
        <fullName evidence="1">Uncharacterized protein</fullName>
    </submittedName>
</protein>